<sequence length="106" mass="12071">MDKKATWDRFYTERSTNTFKHFEWFFAFDAVRDFIMPLLQTKPHPDGLLQVLDMSCGTSVLRALYLQTLSSPGPGRLCRHFPHSCATNAGTRPNQSHSTSQCFLSA</sequence>
<dbReference type="EMBL" id="JBCEZU010000034">
    <property type="protein sequence ID" value="KAK9537698.1"/>
    <property type="molecule type" value="Genomic_DNA"/>
</dbReference>
<reference evidence="1 2" key="1">
    <citation type="journal article" date="2024" name="Genome Biol. Evol.">
        <title>Chromosome-level genome assembly of the viviparous eelpout Zoarces viviparus.</title>
        <authorList>
            <person name="Fuhrmann N."/>
            <person name="Brasseur M.V."/>
            <person name="Bakowski C.E."/>
            <person name="Podsiadlowski L."/>
            <person name="Prost S."/>
            <person name="Krehenwinkel H."/>
            <person name="Mayer C."/>
        </authorList>
    </citation>
    <scope>NUCLEOTIDE SEQUENCE [LARGE SCALE GENOMIC DNA]</scope>
    <source>
        <strain evidence="1">NO-MEL_2022_Ind0_liver</strain>
    </source>
</reference>
<dbReference type="Gene3D" id="3.40.50.150">
    <property type="entry name" value="Vaccinia Virus protein VP39"/>
    <property type="match status" value="1"/>
</dbReference>
<dbReference type="AlphaFoldDB" id="A0AAW1FTM4"/>
<evidence type="ECO:0000313" key="2">
    <source>
        <dbReference type="Proteomes" id="UP001488805"/>
    </source>
</evidence>
<keyword evidence="2" id="KW-1185">Reference proteome</keyword>
<name>A0AAW1FTM4_ZOAVI</name>
<accession>A0AAW1FTM4</accession>
<comment type="caution">
    <text evidence="1">The sequence shown here is derived from an EMBL/GenBank/DDBJ whole genome shotgun (WGS) entry which is preliminary data.</text>
</comment>
<organism evidence="1 2">
    <name type="scientific">Zoarces viviparus</name>
    <name type="common">Viviparous eelpout</name>
    <name type="synonym">Blennius viviparus</name>
    <dbReference type="NCBI Taxonomy" id="48416"/>
    <lineage>
        <taxon>Eukaryota</taxon>
        <taxon>Metazoa</taxon>
        <taxon>Chordata</taxon>
        <taxon>Craniata</taxon>
        <taxon>Vertebrata</taxon>
        <taxon>Euteleostomi</taxon>
        <taxon>Actinopterygii</taxon>
        <taxon>Neopterygii</taxon>
        <taxon>Teleostei</taxon>
        <taxon>Neoteleostei</taxon>
        <taxon>Acanthomorphata</taxon>
        <taxon>Eupercaria</taxon>
        <taxon>Perciformes</taxon>
        <taxon>Cottioidei</taxon>
        <taxon>Zoarcales</taxon>
        <taxon>Zoarcidae</taxon>
        <taxon>Zoarcinae</taxon>
        <taxon>Zoarces</taxon>
    </lineage>
</organism>
<proteinExistence type="predicted"/>
<protein>
    <submittedName>
        <fullName evidence="1">Uncharacterized protein</fullName>
    </submittedName>
</protein>
<gene>
    <name evidence="1" type="ORF">VZT92_005288</name>
</gene>
<evidence type="ECO:0000313" key="1">
    <source>
        <dbReference type="EMBL" id="KAK9537698.1"/>
    </source>
</evidence>
<dbReference type="InterPro" id="IPR029063">
    <property type="entry name" value="SAM-dependent_MTases_sf"/>
</dbReference>
<dbReference type="Proteomes" id="UP001488805">
    <property type="component" value="Unassembled WGS sequence"/>
</dbReference>